<organism evidence="2 3">
    <name type="scientific">Arcticibacter tournemirensis</name>
    <dbReference type="NCBI Taxonomy" id="699437"/>
    <lineage>
        <taxon>Bacteria</taxon>
        <taxon>Pseudomonadati</taxon>
        <taxon>Bacteroidota</taxon>
        <taxon>Sphingobacteriia</taxon>
        <taxon>Sphingobacteriales</taxon>
        <taxon>Sphingobacteriaceae</taxon>
        <taxon>Arcticibacter</taxon>
    </lineage>
</organism>
<feature type="region of interest" description="Disordered" evidence="1">
    <location>
        <begin position="56"/>
        <end position="79"/>
    </location>
</feature>
<sequence>MKTTVINSSKGNGKINTTIGNDTPGKIAEATVNGLPVNTGFDKKEAEPEAPETIADAAIPASTPAELATPETKQEPTKKELKEEMKAVPNLENTLKLVEELHRRKVQRDRLLATINSLESFEIAQKEDAEETDSNYYQGCQLTIEDDNRNKFSTKNPVIIQAVAQFVNHMCVNRLAEIEAGIVIP</sequence>
<feature type="region of interest" description="Disordered" evidence="1">
    <location>
        <begin position="1"/>
        <end position="23"/>
    </location>
</feature>
<name>A0A5M9H4K9_9SPHI</name>
<dbReference type="AlphaFoldDB" id="A0A5M9H4K9"/>
<evidence type="ECO:0000313" key="3">
    <source>
        <dbReference type="Proteomes" id="UP000322918"/>
    </source>
</evidence>
<dbReference type="OrthoDB" id="793497at2"/>
<gene>
    <name evidence="2" type="ORF">F1649_15710</name>
</gene>
<feature type="compositionally biased region" description="Polar residues" evidence="1">
    <location>
        <begin position="1"/>
        <end position="21"/>
    </location>
</feature>
<keyword evidence="3" id="KW-1185">Reference proteome</keyword>
<accession>A0A5M9H4K9</accession>
<dbReference type="EMBL" id="VWNE01000026">
    <property type="protein sequence ID" value="KAA8480104.1"/>
    <property type="molecule type" value="Genomic_DNA"/>
</dbReference>
<dbReference type="Proteomes" id="UP000322918">
    <property type="component" value="Unassembled WGS sequence"/>
</dbReference>
<evidence type="ECO:0000313" key="2">
    <source>
        <dbReference type="EMBL" id="KAA8480104.1"/>
    </source>
</evidence>
<evidence type="ECO:0000256" key="1">
    <source>
        <dbReference type="SAM" id="MobiDB-lite"/>
    </source>
</evidence>
<protein>
    <submittedName>
        <fullName evidence="2">Uncharacterized protein</fullName>
    </submittedName>
</protein>
<proteinExistence type="predicted"/>
<reference evidence="2 3" key="1">
    <citation type="submission" date="2019-09" db="EMBL/GenBank/DDBJ databases">
        <title>Pararcticibacter amylolyticus gen. nov., sp. nov., isolated from a rottenly hemp rope, and reclassification of Pedobacter tournemirensis as Pararcticibacter tournemirensis comb. nov.</title>
        <authorList>
            <person name="Cai Y."/>
        </authorList>
    </citation>
    <scope>NUCLEOTIDE SEQUENCE [LARGE SCALE GENOMIC DNA]</scope>
    <source>
        <strain evidence="2 3">TF5-37.2-LB10</strain>
    </source>
</reference>
<comment type="caution">
    <text evidence="2">The sequence shown here is derived from an EMBL/GenBank/DDBJ whole genome shotgun (WGS) entry which is preliminary data.</text>
</comment>